<feature type="transmembrane region" description="Helical" evidence="1">
    <location>
        <begin position="40"/>
        <end position="60"/>
    </location>
</feature>
<dbReference type="RefSeq" id="WP_150497961.1">
    <property type="nucleotide sequence ID" value="NZ_BMFA01000026.1"/>
</dbReference>
<keyword evidence="1" id="KW-0812">Transmembrane</keyword>
<name>A0A916X3Q5_9HYPH</name>
<accession>A0A916X3Q5</accession>
<keyword evidence="1" id="KW-0472">Membrane</keyword>
<comment type="caution">
    <text evidence="2">The sequence shown here is derived from an EMBL/GenBank/DDBJ whole genome shotgun (WGS) entry which is preliminary data.</text>
</comment>
<organism evidence="2 3">
    <name type="scientific">Roseibium aquae</name>
    <dbReference type="NCBI Taxonomy" id="1323746"/>
    <lineage>
        <taxon>Bacteria</taxon>
        <taxon>Pseudomonadati</taxon>
        <taxon>Pseudomonadota</taxon>
        <taxon>Alphaproteobacteria</taxon>
        <taxon>Hyphomicrobiales</taxon>
        <taxon>Stappiaceae</taxon>
        <taxon>Roseibium</taxon>
    </lineage>
</organism>
<gene>
    <name evidence="2" type="ORF">GCM10011316_39870</name>
</gene>
<dbReference type="OrthoDB" id="7361160at2"/>
<protein>
    <submittedName>
        <fullName evidence="2">Uncharacterized protein</fullName>
    </submittedName>
</protein>
<feature type="transmembrane region" description="Helical" evidence="1">
    <location>
        <begin position="12"/>
        <end position="34"/>
    </location>
</feature>
<proteinExistence type="predicted"/>
<dbReference type="Proteomes" id="UP000605148">
    <property type="component" value="Unassembled WGS sequence"/>
</dbReference>
<keyword evidence="1" id="KW-1133">Transmembrane helix</keyword>
<dbReference type="AlphaFoldDB" id="A0A916X3Q5"/>
<dbReference type="Pfam" id="PF23858">
    <property type="entry name" value="DUF7220"/>
    <property type="match status" value="1"/>
</dbReference>
<keyword evidence="3" id="KW-1185">Reference proteome</keyword>
<evidence type="ECO:0000256" key="1">
    <source>
        <dbReference type="SAM" id="Phobius"/>
    </source>
</evidence>
<sequence>MKQSRLMSLFEAITNVVVAYVLAIATQVVVFPWFGIETGFTEHLTIGLAFVGVSLVRGYFPRQLFEAVRYPRE</sequence>
<dbReference type="EMBL" id="BMFA01000026">
    <property type="protein sequence ID" value="GGB64073.1"/>
    <property type="molecule type" value="Genomic_DNA"/>
</dbReference>
<reference evidence="2" key="1">
    <citation type="journal article" date="2014" name="Int. J. Syst. Evol. Microbiol.">
        <title>Complete genome sequence of Corynebacterium casei LMG S-19264T (=DSM 44701T), isolated from a smear-ripened cheese.</title>
        <authorList>
            <consortium name="US DOE Joint Genome Institute (JGI-PGF)"/>
            <person name="Walter F."/>
            <person name="Albersmeier A."/>
            <person name="Kalinowski J."/>
            <person name="Ruckert C."/>
        </authorList>
    </citation>
    <scope>NUCLEOTIDE SEQUENCE</scope>
    <source>
        <strain evidence="2">CGMCC 1.12426</strain>
    </source>
</reference>
<evidence type="ECO:0000313" key="2">
    <source>
        <dbReference type="EMBL" id="GGB64073.1"/>
    </source>
</evidence>
<dbReference type="InterPro" id="IPR055644">
    <property type="entry name" value="DUF7220"/>
</dbReference>
<evidence type="ECO:0000313" key="3">
    <source>
        <dbReference type="Proteomes" id="UP000605148"/>
    </source>
</evidence>
<reference evidence="2" key="2">
    <citation type="submission" date="2020-09" db="EMBL/GenBank/DDBJ databases">
        <authorList>
            <person name="Sun Q."/>
            <person name="Zhou Y."/>
        </authorList>
    </citation>
    <scope>NUCLEOTIDE SEQUENCE</scope>
    <source>
        <strain evidence="2">CGMCC 1.12426</strain>
    </source>
</reference>